<keyword evidence="13" id="KW-1185">Reference proteome</keyword>
<proteinExistence type="inferred from homology"/>
<dbReference type="InterPro" id="IPR009014">
    <property type="entry name" value="Transketo_C/PFOR_II"/>
</dbReference>
<dbReference type="PANTHER" id="PTHR43322">
    <property type="entry name" value="1-D-DEOXYXYLULOSE 5-PHOSPHATE SYNTHASE-RELATED"/>
    <property type="match status" value="1"/>
</dbReference>
<keyword evidence="9 10" id="KW-0414">Isoprene biosynthesis</keyword>
<feature type="binding site" evidence="10">
    <location>
        <position position="175"/>
    </location>
    <ligand>
        <name>Mg(2+)</name>
        <dbReference type="ChEBI" id="CHEBI:18420"/>
    </ligand>
</feature>
<dbReference type="GO" id="GO:0009228">
    <property type="term" value="P:thiamine biosynthetic process"/>
    <property type="evidence" value="ECO:0007669"/>
    <property type="project" value="UniProtKB-UniRule"/>
</dbReference>
<sequence>MSKILDKYNDIEEIKEMSIDQLNLFCQEIREFIVMKIFKTGGHLASNLGIVELTISLYNIFDFRKDKLIWDVGHQTYVHKILTGRASDFDTLRQYQGLSGFPKREESNFDIFETGHSSTSLSAALGIARARNLNGEVYDVIAVIGDGALTGGMAFEALNDIGGGTAKVIIILNDNQMSISENVGGISSYLYKIRLAPKYIKIKGGIKTTLKKFTLGKTLAKALKKLKSGIKEIMIPNMLFEDMGIKYMGPINGHDIKEMSKVFKMARDSEESVLIHVITTKGKGVEFAEKNPEKFHAIGPFDCKTGEMNSITATTYSEAFGEEAISLAKADKRLVAITAAMKYGTGLNKFSLEFKDRFFDVGIAEQHAVTMAAGMASNGLKPIFAVYSTFIQRAYDQILHDVCLQKLPVIFAIDRAGLVGEDGKTHQGIFDVSFLSHIPNLIIINPKNILELKNMLRWSFFQNEPIAIRYPKGSDDASIELPPIITIKKGKWQILSNEGNIVIFATGKMVQRAIQVRNKLLDIGINISIVNACFIKPIDEELINYFVNKEYDIITLEDNILHGGFGAMVLEYINSLDKNTKILTLGFNDSFIEQGNVDILYKLYELDVDGIIHNIIKFSHKVSLEGEKISKSDLL</sequence>
<dbReference type="SUPFAM" id="SSF52922">
    <property type="entry name" value="TK C-terminal domain-like"/>
    <property type="match status" value="1"/>
</dbReference>
<evidence type="ECO:0000256" key="1">
    <source>
        <dbReference type="ARBA" id="ARBA00004980"/>
    </source>
</evidence>
<dbReference type="Pfam" id="PF02780">
    <property type="entry name" value="Transketolase_C"/>
    <property type="match status" value="1"/>
</dbReference>
<dbReference type="Proteomes" id="UP000284277">
    <property type="component" value="Unassembled WGS sequence"/>
</dbReference>
<dbReference type="AlphaFoldDB" id="A0A419T4Q8"/>
<keyword evidence="8 10" id="KW-0786">Thiamine pyrophosphate</keyword>
<dbReference type="UniPathway" id="UPA00064">
    <property type="reaction ID" value="UER00091"/>
</dbReference>
<gene>
    <name evidence="10" type="primary">dxs</name>
    <name evidence="12" type="ORF">BET01_03215</name>
</gene>
<name>A0A419T4Q8_9FIRM</name>
<dbReference type="CDD" id="cd07033">
    <property type="entry name" value="TPP_PYR_DXS_TK_like"/>
    <property type="match status" value="1"/>
</dbReference>
<dbReference type="Pfam" id="PF02779">
    <property type="entry name" value="Transket_pyr"/>
    <property type="match status" value="1"/>
</dbReference>
<evidence type="ECO:0000256" key="5">
    <source>
        <dbReference type="ARBA" id="ARBA00022723"/>
    </source>
</evidence>
<dbReference type="SMART" id="SM00861">
    <property type="entry name" value="Transket_pyr"/>
    <property type="match status" value="1"/>
</dbReference>
<keyword evidence="6 10" id="KW-0460">Magnesium</keyword>
<evidence type="ECO:0000259" key="11">
    <source>
        <dbReference type="SMART" id="SM00861"/>
    </source>
</evidence>
<dbReference type="CDD" id="cd02007">
    <property type="entry name" value="TPP_DXS"/>
    <property type="match status" value="1"/>
</dbReference>
<evidence type="ECO:0000256" key="7">
    <source>
        <dbReference type="ARBA" id="ARBA00022977"/>
    </source>
</evidence>
<dbReference type="FunFam" id="3.40.50.970:FF:000005">
    <property type="entry name" value="1-deoxy-D-xylulose-5-phosphate synthase"/>
    <property type="match status" value="1"/>
</dbReference>
<dbReference type="NCBIfam" id="NF003933">
    <property type="entry name" value="PRK05444.2-2"/>
    <property type="match status" value="1"/>
</dbReference>
<dbReference type="Gene3D" id="3.40.50.920">
    <property type="match status" value="1"/>
</dbReference>
<comment type="similarity">
    <text evidence="2 10">Belongs to the transketolase family. DXPS subfamily.</text>
</comment>
<accession>A0A419T4Q8</accession>
<dbReference type="EC" id="2.2.1.7" evidence="10"/>
<evidence type="ECO:0000256" key="4">
    <source>
        <dbReference type="ARBA" id="ARBA00022679"/>
    </source>
</evidence>
<keyword evidence="4 10" id="KW-0808">Transferase</keyword>
<dbReference type="GO" id="GO:0019288">
    <property type="term" value="P:isopentenyl diphosphate biosynthetic process, methylerythritol 4-phosphate pathway"/>
    <property type="evidence" value="ECO:0007669"/>
    <property type="project" value="TreeGrafter"/>
</dbReference>
<feature type="binding site" evidence="10">
    <location>
        <position position="146"/>
    </location>
    <ligand>
        <name>Mg(2+)</name>
        <dbReference type="ChEBI" id="CHEBI:18420"/>
    </ligand>
</feature>
<comment type="cofactor">
    <cofactor evidence="10">
        <name>Mg(2+)</name>
        <dbReference type="ChEBI" id="CHEBI:18420"/>
    </cofactor>
    <text evidence="10">Binds 1 Mg(2+) ion per subunit.</text>
</comment>
<dbReference type="PANTHER" id="PTHR43322:SF5">
    <property type="entry name" value="1-DEOXY-D-XYLULOSE-5-PHOSPHATE SYNTHASE, CHLOROPLASTIC"/>
    <property type="match status" value="1"/>
</dbReference>
<evidence type="ECO:0000256" key="3">
    <source>
        <dbReference type="ARBA" id="ARBA00011738"/>
    </source>
</evidence>
<evidence type="ECO:0000256" key="10">
    <source>
        <dbReference type="HAMAP-Rule" id="MF_00315"/>
    </source>
</evidence>
<comment type="pathway">
    <text evidence="1 10">Metabolic intermediate biosynthesis; 1-deoxy-D-xylulose 5-phosphate biosynthesis; 1-deoxy-D-xylulose 5-phosphate from D-glyceraldehyde 3-phosphate and pyruvate: step 1/1.</text>
</comment>
<feature type="binding site" evidence="10">
    <location>
        <position position="175"/>
    </location>
    <ligand>
        <name>thiamine diphosphate</name>
        <dbReference type="ChEBI" id="CHEBI:58937"/>
    </ligand>
</feature>
<evidence type="ECO:0000256" key="8">
    <source>
        <dbReference type="ARBA" id="ARBA00023052"/>
    </source>
</evidence>
<dbReference type="OrthoDB" id="9803371at2"/>
<dbReference type="Pfam" id="PF13292">
    <property type="entry name" value="DXP_synthase_N"/>
    <property type="match status" value="1"/>
</dbReference>
<comment type="cofactor">
    <cofactor evidence="10">
        <name>thiamine diphosphate</name>
        <dbReference type="ChEBI" id="CHEBI:58937"/>
    </cofactor>
    <text evidence="10">Binds 1 thiamine pyrophosphate per subunit.</text>
</comment>
<dbReference type="GO" id="GO:0016114">
    <property type="term" value="P:terpenoid biosynthetic process"/>
    <property type="evidence" value="ECO:0007669"/>
    <property type="project" value="UniProtKB-UniRule"/>
</dbReference>
<reference evidence="12 13" key="1">
    <citation type="submission" date="2016-08" db="EMBL/GenBank/DDBJ databases">
        <title>A new outlook on sporulation: Clostridium algidixylanolyticum.</title>
        <authorList>
            <person name="Poppleton D.I."/>
            <person name="Gribaldo S."/>
        </authorList>
    </citation>
    <scope>NUCLEOTIDE SEQUENCE [LARGE SCALE GENOMIC DNA]</scope>
    <source>
        <strain evidence="12 13">SPL73</strain>
    </source>
</reference>
<dbReference type="InterPro" id="IPR005477">
    <property type="entry name" value="Dxylulose-5-P_synthase"/>
</dbReference>
<evidence type="ECO:0000256" key="9">
    <source>
        <dbReference type="ARBA" id="ARBA00023229"/>
    </source>
</evidence>
<dbReference type="GO" id="GO:0030976">
    <property type="term" value="F:thiamine pyrophosphate binding"/>
    <property type="evidence" value="ECO:0007669"/>
    <property type="project" value="UniProtKB-UniRule"/>
</dbReference>
<dbReference type="GO" id="GO:0008661">
    <property type="term" value="F:1-deoxy-D-xylulose-5-phosphate synthase activity"/>
    <property type="evidence" value="ECO:0007669"/>
    <property type="project" value="UniProtKB-UniRule"/>
</dbReference>
<keyword evidence="5 10" id="KW-0479">Metal-binding</keyword>
<evidence type="ECO:0000313" key="13">
    <source>
        <dbReference type="Proteomes" id="UP000284277"/>
    </source>
</evidence>
<feature type="binding site" evidence="10">
    <location>
        <begin position="147"/>
        <end position="148"/>
    </location>
    <ligand>
        <name>thiamine diphosphate</name>
        <dbReference type="ChEBI" id="CHEBI:58937"/>
    </ligand>
</feature>
<dbReference type="GO" id="GO:0000287">
    <property type="term" value="F:magnesium ion binding"/>
    <property type="evidence" value="ECO:0007669"/>
    <property type="project" value="UniProtKB-UniRule"/>
</dbReference>
<dbReference type="SUPFAM" id="SSF52518">
    <property type="entry name" value="Thiamin diphosphate-binding fold (THDP-binding)"/>
    <property type="match status" value="1"/>
</dbReference>
<keyword evidence="7 10" id="KW-0784">Thiamine biosynthesis</keyword>
<feature type="binding site" evidence="10">
    <location>
        <position position="365"/>
    </location>
    <ligand>
        <name>thiamine diphosphate</name>
        <dbReference type="ChEBI" id="CHEBI:58937"/>
    </ligand>
</feature>
<dbReference type="GO" id="GO:0005829">
    <property type="term" value="C:cytosol"/>
    <property type="evidence" value="ECO:0007669"/>
    <property type="project" value="TreeGrafter"/>
</dbReference>
<comment type="subunit">
    <text evidence="3 10">Homodimer.</text>
</comment>
<dbReference type="InterPro" id="IPR029061">
    <property type="entry name" value="THDP-binding"/>
</dbReference>
<feature type="binding site" evidence="10">
    <location>
        <begin position="115"/>
        <end position="117"/>
    </location>
    <ligand>
        <name>thiamine diphosphate</name>
        <dbReference type="ChEBI" id="CHEBI:58937"/>
    </ligand>
</feature>
<comment type="catalytic activity">
    <reaction evidence="10">
        <text>D-glyceraldehyde 3-phosphate + pyruvate + H(+) = 1-deoxy-D-xylulose 5-phosphate + CO2</text>
        <dbReference type="Rhea" id="RHEA:12605"/>
        <dbReference type="ChEBI" id="CHEBI:15361"/>
        <dbReference type="ChEBI" id="CHEBI:15378"/>
        <dbReference type="ChEBI" id="CHEBI:16526"/>
        <dbReference type="ChEBI" id="CHEBI:57792"/>
        <dbReference type="ChEBI" id="CHEBI:59776"/>
        <dbReference type="EC" id="2.2.1.7"/>
    </reaction>
</comment>
<evidence type="ECO:0000256" key="6">
    <source>
        <dbReference type="ARBA" id="ARBA00022842"/>
    </source>
</evidence>
<evidence type="ECO:0000313" key="12">
    <source>
        <dbReference type="EMBL" id="RKD32368.1"/>
    </source>
</evidence>
<dbReference type="RefSeq" id="WP_120196442.1">
    <property type="nucleotide sequence ID" value="NZ_MCIA01000012.1"/>
</dbReference>
<dbReference type="Gene3D" id="3.40.50.970">
    <property type="match status" value="2"/>
</dbReference>
<evidence type="ECO:0000256" key="2">
    <source>
        <dbReference type="ARBA" id="ARBA00011081"/>
    </source>
</evidence>
<protein>
    <recommendedName>
        <fullName evidence="10">1-deoxy-D-xylulose-5-phosphate synthase</fullName>
        <ecNumber evidence="10">2.2.1.7</ecNumber>
    </recommendedName>
    <alternativeName>
        <fullName evidence="10">1-deoxyxylulose-5-phosphate synthase</fullName>
        <shortName evidence="10">DXP synthase</shortName>
        <shortName evidence="10">DXPS</shortName>
    </alternativeName>
</protein>
<comment type="caution">
    <text evidence="10">Lacks conserved residue(s) required for the propagation of feature annotation.</text>
</comment>
<organism evidence="12 13">
    <name type="scientific">Lacrimispora algidixylanolytica</name>
    <dbReference type="NCBI Taxonomy" id="94868"/>
    <lineage>
        <taxon>Bacteria</taxon>
        <taxon>Bacillati</taxon>
        <taxon>Bacillota</taxon>
        <taxon>Clostridia</taxon>
        <taxon>Lachnospirales</taxon>
        <taxon>Lachnospiraceae</taxon>
        <taxon>Lacrimispora</taxon>
    </lineage>
</organism>
<dbReference type="InterPro" id="IPR005475">
    <property type="entry name" value="Transketolase-like_Pyr-bd"/>
</dbReference>
<feature type="binding site" evidence="10">
    <location>
        <position position="74"/>
    </location>
    <ligand>
        <name>thiamine diphosphate</name>
        <dbReference type="ChEBI" id="CHEBI:58937"/>
    </ligand>
</feature>
<dbReference type="InterPro" id="IPR033248">
    <property type="entry name" value="Transketolase_C"/>
</dbReference>
<dbReference type="HAMAP" id="MF_00315">
    <property type="entry name" value="DXP_synth"/>
    <property type="match status" value="1"/>
</dbReference>
<comment type="caution">
    <text evidence="12">The sequence shown here is derived from an EMBL/GenBank/DDBJ whole genome shotgun (WGS) entry which is preliminary data.</text>
</comment>
<dbReference type="EMBL" id="MCIA01000012">
    <property type="protein sequence ID" value="RKD32368.1"/>
    <property type="molecule type" value="Genomic_DNA"/>
</dbReference>
<feature type="domain" description="Transketolase-like pyrimidine-binding" evidence="11">
    <location>
        <begin position="314"/>
        <end position="477"/>
    </location>
</feature>
<comment type="function">
    <text evidence="10">Catalyzes the acyloin condensation reaction between C atoms 2 and 3 of pyruvate and glyceraldehyde 3-phosphate to yield 1-deoxy-D-xylulose-5-phosphate (DXP).</text>
</comment>
<dbReference type="NCBIfam" id="TIGR00204">
    <property type="entry name" value="dxs"/>
    <property type="match status" value="1"/>
</dbReference>